<proteinExistence type="predicted"/>
<feature type="domain" description="N-acetyltransferase" evidence="3">
    <location>
        <begin position="7"/>
        <end position="169"/>
    </location>
</feature>
<dbReference type="GO" id="GO:0005840">
    <property type="term" value="C:ribosome"/>
    <property type="evidence" value="ECO:0007669"/>
    <property type="project" value="UniProtKB-KW"/>
</dbReference>
<evidence type="ECO:0000256" key="1">
    <source>
        <dbReference type="ARBA" id="ARBA00022679"/>
    </source>
</evidence>
<evidence type="ECO:0000313" key="4">
    <source>
        <dbReference type="EMBL" id="SFE22136.1"/>
    </source>
</evidence>
<reference evidence="5" key="1">
    <citation type="submission" date="2016-10" db="EMBL/GenBank/DDBJ databases">
        <authorList>
            <person name="Varghese N."/>
            <person name="Submissions S."/>
        </authorList>
    </citation>
    <scope>NUCLEOTIDE SEQUENCE [LARGE SCALE GENOMIC DNA]</scope>
    <source>
        <strain evidence="5">CGMCC 1.10223</strain>
    </source>
</reference>
<dbReference type="Gene3D" id="3.40.630.30">
    <property type="match status" value="1"/>
</dbReference>
<dbReference type="InterPro" id="IPR016181">
    <property type="entry name" value="Acyl_CoA_acyltransferase"/>
</dbReference>
<keyword evidence="1" id="KW-0808">Transferase</keyword>
<evidence type="ECO:0000259" key="3">
    <source>
        <dbReference type="PROSITE" id="PS51186"/>
    </source>
</evidence>
<keyword evidence="4" id="KW-0687">Ribonucleoprotein</keyword>
<dbReference type="PANTHER" id="PTHR43877">
    <property type="entry name" value="AMINOALKYLPHOSPHONATE N-ACETYLTRANSFERASE-RELATED-RELATED"/>
    <property type="match status" value="1"/>
</dbReference>
<protein>
    <submittedName>
        <fullName evidence="4">Ribosomal protein S18 acetylase RimI</fullName>
    </submittedName>
</protein>
<dbReference type="Pfam" id="PF00583">
    <property type="entry name" value="Acetyltransf_1"/>
    <property type="match status" value="1"/>
</dbReference>
<sequence>MKQTRNVAIKRAASDDLEAMLRLYKEAARWIYETKGLRQWSEDSFTTEYLENFIREKEVFVAYSQDELAGCFSLEWGYEPLWGEQFHTDAGYVHRLAVSRSFKGQGIGGQLLACSEAYIRDKGKAWMRLDCMAENPSLNAYYASQGLTLCGRYDAAEWSAHLYEKRLLGI</sequence>
<dbReference type="AlphaFoldDB" id="A0A1I1YRI8"/>
<name>A0A1I1YRI8_9BACL</name>
<keyword evidence="4" id="KW-0689">Ribosomal protein</keyword>
<dbReference type="GO" id="GO:0016747">
    <property type="term" value="F:acyltransferase activity, transferring groups other than amino-acyl groups"/>
    <property type="evidence" value="ECO:0007669"/>
    <property type="project" value="InterPro"/>
</dbReference>
<dbReference type="CDD" id="cd04301">
    <property type="entry name" value="NAT_SF"/>
    <property type="match status" value="1"/>
</dbReference>
<organism evidence="4 5">
    <name type="scientific">Paenibacillus algorifonticola</name>
    <dbReference type="NCBI Taxonomy" id="684063"/>
    <lineage>
        <taxon>Bacteria</taxon>
        <taxon>Bacillati</taxon>
        <taxon>Bacillota</taxon>
        <taxon>Bacilli</taxon>
        <taxon>Bacillales</taxon>
        <taxon>Paenibacillaceae</taxon>
        <taxon>Paenibacillus</taxon>
    </lineage>
</organism>
<evidence type="ECO:0000313" key="5">
    <source>
        <dbReference type="Proteomes" id="UP000183410"/>
    </source>
</evidence>
<dbReference type="RefSeq" id="WP_052736934.1">
    <property type="nucleotide sequence ID" value="NZ_FONN01000001.1"/>
</dbReference>
<dbReference type="PROSITE" id="PS51186">
    <property type="entry name" value="GNAT"/>
    <property type="match status" value="1"/>
</dbReference>
<gene>
    <name evidence="4" type="ORF">SAMN04487969_101734</name>
</gene>
<dbReference type="InterPro" id="IPR000182">
    <property type="entry name" value="GNAT_dom"/>
</dbReference>
<evidence type="ECO:0000256" key="2">
    <source>
        <dbReference type="ARBA" id="ARBA00023315"/>
    </source>
</evidence>
<dbReference type="SUPFAM" id="SSF55729">
    <property type="entry name" value="Acyl-CoA N-acyltransferases (Nat)"/>
    <property type="match status" value="1"/>
</dbReference>
<dbReference type="InterPro" id="IPR050832">
    <property type="entry name" value="Bact_Acetyltransf"/>
</dbReference>
<keyword evidence="2" id="KW-0012">Acyltransferase</keyword>
<accession>A0A1I1YRI8</accession>
<dbReference type="Proteomes" id="UP000183410">
    <property type="component" value="Unassembled WGS sequence"/>
</dbReference>
<keyword evidence="5" id="KW-1185">Reference proteome</keyword>
<dbReference type="PANTHER" id="PTHR43877:SF2">
    <property type="entry name" value="AMINOALKYLPHOSPHONATE N-ACETYLTRANSFERASE-RELATED"/>
    <property type="match status" value="1"/>
</dbReference>
<dbReference type="OrthoDB" id="6382410at2"/>
<dbReference type="EMBL" id="FONN01000001">
    <property type="protein sequence ID" value="SFE22136.1"/>
    <property type="molecule type" value="Genomic_DNA"/>
</dbReference>